<feature type="region of interest" description="Disordered" evidence="3">
    <location>
        <begin position="36"/>
        <end position="58"/>
    </location>
</feature>
<feature type="domain" description="CCDC174 alpha/beta GRSR" evidence="4">
    <location>
        <begin position="158"/>
        <end position="177"/>
    </location>
</feature>
<feature type="compositionally biased region" description="Basic residues" evidence="3">
    <location>
        <begin position="369"/>
        <end position="382"/>
    </location>
</feature>
<gene>
    <name evidence="5" type="ORF">SCHPADRAFT_831992</name>
</gene>
<evidence type="ECO:0000256" key="3">
    <source>
        <dbReference type="SAM" id="MobiDB-lite"/>
    </source>
</evidence>
<evidence type="ECO:0000256" key="2">
    <source>
        <dbReference type="SAM" id="Coils"/>
    </source>
</evidence>
<feature type="region of interest" description="Disordered" evidence="3">
    <location>
        <begin position="130"/>
        <end position="192"/>
    </location>
</feature>
<dbReference type="AlphaFoldDB" id="A0A0H2RG59"/>
<dbReference type="GO" id="GO:0005634">
    <property type="term" value="C:nucleus"/>
    <property type="evidence" value="ECO:0007669"/>
    <property type="project" value="TreeGrafter"/>
</dbReference>
<feature type="compositionally biased region" description="Basic and acidic residues" evidence="3">
    <location>
        <begin position="302"/>
        <end position="332"/>
    </location>
</feature>
<sequence length="406" mass="45195">MPPSKKAKASGVSASSFLDLKSELAKKETEFAKRKAAGKTFEVGSSRGSIEGDSGRVSGTVWARSNKGVDARRARDIEALRADRSTAESAREALERKAKIYEKLKKGKSGGLTDAQYDGLLVDFDSKAMDEHYSSDSEDVDESLTVPKPPDDDDDPIVEYEDEFGRTRTSRRSEVPRNLMPSADAEQEEEEELDPFVLHNPVNHFPIYEPSSERVAAINEAAKETAAETHYDAAKEVRAKGAAFYAFSADEEKRRKEMEALRAARDETEQTRKETGAVDAKVGEVEGMVAPGEDSSSGSRSRAAEKRRREIEERRRLVDAKRRKVKEERENEPTEPIAQKSSNPEQVREEIKVKADASDPFAALEAQSHHQKERHRSSKKKGRESGPPVDADDFLAQLERDLASKK</sequence>
<dbReference type="Proteomes" id="UP000053477">
    <property type="component" value="Unassembled WGS sequence"/>
</dbReference>
<dbReference type="InterPro" id="IPR057464">
    <property type="entry name" value="CCDC174_GRSR"/>
</dbReference>
<dbReference type="STRING" id="27342.A0A0H2RG59"/>
<dbReference type="InParanoid" id="A0A0H2RG59"/>
<evidence type="ECO:0000256" key="1">
    <source>
        <dbReference type="ARBA" id="ARBA00023054"/>
    </source>
</evidence>
<protein>
    <recommendedName>
        <fullName evidence="4">CCDC174 alpha/beta GRSR domain-containing protein</fullName>
    </recommendedName>
</protein>
<dbReference type="InterPro" id="IPR025066">
    <property type="entry name" value="CCDC174-like"/>
</dbReference>
<evidence type="ECO:0000259" key="4">
    <source>
        <dbReference type="Pfam" id="PF25449"/>
    </source>
</evidence>
<dbReference type="PANTHER" id="PTHR15885">
    <property type="entry name" value="COILED-COIL DOMAIN-CONTAINING PROTEIN 174"/>
    <property type="match status" value="1"/>
</dbReference>
<evidence type="ECO:0000313" key="5">
    <source>
        <dbReference type="EMBL" id="KLO10829.1"/>
    </source>
</evidence>
<keyword evidence="1 2" id="KW-0175">Coiled coil</keyword>
<dbReference type="Pfam" id="PF13300">
    <property type="entry name" value="DUF4078"/>
    <property type="match status" value="1"/>
</dbReference>
<feature type="compositionally biased region" description="Basic and acidic residues" evidence="3">
    <location>
        <begin position="250"/>
        <end position="284"/>
    </location>
</feature>
<feature type="coiled-coil region" evidence="2">
    <location>
        <begin position="77"/>
        <end position="104"/>
    </location>
</feature>
<keyword evidence="6" id="KW-1185">Reference proteome</keyword>
<organism evidence="5 6">
    <name type="scientific">Schizopora paradoxa</name>
    <dbReference type="NCBI Taxonomy" id="27342"/>
    <lineage>
        <taxon>Eukaryota</taxon>
        <taxon>Fungi</taxon>
        <taxon>Dikarya</taxon>
        <taxon>Basidiomycota</taxon>
        <taxon>Agaricomycotina</taxon>
        <taxon>Agaricomycetes</taxon>
        <taxon>Hymenochaetales</taxon>
        <taxon>Schizoporaceae</taxon>
        <taxon>Schizopora</taxon>
    </lineage>
</organism>
<feature type="compositionally biased region" description="Basic and acidic residues" evidence="3">
    <location>
        <begin position="346"/>
        <end position="357"/>
    </location>
</feature>
<dbReference type="FunCoup" id="A0A0H2RG59">
    <property type="interactions" value="439"/>
</dbReference>
<proteinExistence type="predicted"/>
<evidence type="ECO:0000313" key="6">
    <source>
        <dbReference type="Proteomes" id="UP000053477"/>
    </source>
</evidence>
<reference evidence="5 6" key="1">
    <citation type="submission" date="2015-04" db="EMBL/GenBank/DDBJ databases">
        <title>Complete genome sequence of Schizopora paradoxa KUC8140, a cosmopolitan wood degrader in East Asia.</title>
        <authorList>
            <consortium name="DOE Joint Genome Institute"/>
            <person name="Min B."/>
            <person name="Park H."/>
            <person name="Jang Y."/>
            <person name="Kim J.-J."/>
            <person name="Kim K.H."/>
            <person name="Pangilinan J."/>
            <person name="Lipzen A."/>
            <person name="Riley R."/>
            <person name="Grigoriev I.V."/>
            <person name="Spatafora J.W."/>
            <person name="Choi I.-G."/>
        </authorList>
    </citation>
    <scope>NUCLEOTIDE SEQUENCE [LARGE SCALE GENOMIC DNA]</scope>
    <source>
        <strain evidence="5 6">KUC8140</strain>
    </source>
</reference>
<dbReference type="OrthoDB" id="333551at2759"/>
<dbReference type="PANTHER" id="PTHR15885:SF1">
    <property type="entry name" value="COILED-COIL DOMAIN-CONTAINING PROTEIN 174"/>
    <property type="match status" value="1"/>
</dbReference>
<accession>A0A0H2RG59</accession>
<feature type="region of interest" description="Disordered" evidence="3">
    <location>
        <begin position="249"/>
        <end position="406"/>
    </location>
</feature>
<feature type="compositionally biased region" description="Basic and acidic residues" evidence="3">
    <location>
        <begin position="163"/>
        <end position="175"/>
    </location>
</feature>
<name>A0A0H2RG59_9AGAM</name>
<dbReference type="EMBL" id="KQ086016">
    <property type="protein sequence ID" value="KLO10829.1"/>
    <property type="molecule type" value="Genomic_DNA"/>
</dbReference>
<dbReference type="Pfam" id="PF25449">
    <property type="entry name" value="CCDC174_GRSR"/>
    <property type="match status" value="1"/>
</dbReference>
<feature type="compositionally biased region" description="Acidic residues" evidence="3">
    <location>
        <begin position="151"/>
        <end position="162"/>
    </location>
</feature>